<reference evidence="10 11" key="1">
    <citation type="journal article" date="2018" name="Sci. Rep.">
        <title>Genomic signatures of local adaptation to the degree of environmental predictability in rotifers.</title>
        <authorList>
            <person name="Franch-Gras L."/>
            <person name="Hahn C."/>
            <person name="Garcia-Roger E.M."/>
            <person name="Carmona M.J."/>
            <person name="Serra M."/>
            <person name="Gomez A."/>
        </authorList>
    </citation>
    <scope>NUCLEOTIDE SEQUENCE [LARGE SCALE GENOMIC DNA]</scope>
    <source>
        <strain evidence="10">HYR1</strain>
    </source>
</reference>
<comment type="subcellular location">
    <subcellularLocation>
        <location evidence="1">Late endosome membrane</location>
        <topology evidence="1">Peripheral membrane protein</topology>
    </subcellularLocation>
</comment>
<keyword evidence="5 7" id="KW-0653">Protein transport</keyword>
<name>A0A3M7RFF8_BRAPC</name>
<organism evidence="10 11">
    <name type="scientific">Brachionus plicatilis</name>
    <name type="common">Marine rotifer</name>
    <name type="synonym">Brachionus muelleri</name>
    <dbReference type="NCBI Taxonomy" id="10195"/>
    <lineage>
        <taxon>Eukaryota</taxon>
        <taxon>Metazoa</taxon>
        <taxon>Spiralia</taxon>
        <taxon>Gnathifera</taxon>
        <taxon>Rotifera</taxon>
        <taxon>Eurotatoria</taxon>
        <taxon>Monogononta</taxon>
        <taxon>Pseudotrocha</taxon>
        <taxon>Ploima</taxon>
        <taxon>Brachionidae</taxon>
        <taxon>Brachionus</taxon>
    </lineage>
</organism>
<comment type="caution">
    <text evidence="10">The sequence shown here is derived from an EMBL/GenBank/DDBJ whole genome shotgun (WGS) entry which is preliminary data.</text>
</comment>
<dbReference type="PROSITE" id="PS51314">
    <property type="entry name" value="VPS37_C"/>
    <property type="match status" value="1"/>
</dbReference>
<dbReference type="PANTHER" id="PTHR13678">
    <property type="entry name" value="VACUOLAR PROTEIN SORTING-ASSOCIATED PROTEIN 37"/>
    <property type="match status" value="1"/>
</dbReference>
<dbReference type="SUPFAM" id="SSF140111">
    <property type="entry name" value="Endosomal sorting complex assembly domain"/>
    <property type="match status" value="1"/>
</dbReference>
<gene>
    <name evidence="10" type="ORF">BpHYR1_007490</name>
</gene>
<dbReference type="GO" id="GO:0031902">
    <property type="term" value="C:late endosome membrane"/>
    <property type="evidence" value="ECO:0007669"/>
    <property type="project" value="UniProtKB-SubCell"/>
</dbReference>
<dbReference type="GO" id="GO:0006623">
    <property type="term" value="P:protein targeting to vacuole"/>
    <property type="evidence" value="ECO:0007669"/>
    <property type="project" value="TreeGrafter"/>
</dbReference>
<evidence type="ECO:0000313" key="11">
    <source>
        <dbReference type="Proteomes" id="UP000276133"/>
    </source>
</evidence>
<evidence type="ECO:0000313" key="10">
    <source>
        <dbReference type="EMBL" id="RNA21988.1"/>
    </source>
</evidence>
<feature type="coiled-coil region" evidence="8">
    <location>
        <begin position="32"/>
        <end position="131"/>
    </location>
</feature>
<evidence type="ECO:0000256" key="5">
    <source>
        <dbReference type="ARBA" id="ARBA00022927"/>
    </source>
</evidence>
<dbReference type="InterPro" id="IPR009851">
    <property type="entry name" value="Mod_r"/>
</dbReference>
<evidence type="ECO:0000256" key="4">
    <source>
        <dbReference type="ARBA" id="ARBA00022753"/>
    </source>
</evidence>
<evidence type="ECO:0000256" key="1">
    <source>
        <dbReference type="ARBA" id="ARBA00004633"/>
    </source>
</evidence>
<evidence type="ECO:0000256" key="8">
    <source>
        <dbReference type="SAM" id="Coils"/>
    </source>
</evidence>
<keyword evidence="4" id="KW-0967">Endosome</keyword>
<evidence type="ECO:0000256" key="3">
    <source>
        <dbReference type="ARBA" id="ARBA00022448"/>
    </source>
</evidence>
<dbReference type="OrthoDB" id="10004364at2759"/>
<comment type="similarity">
    <text evidence="2">Belongs to the VPS37 family.</text>
</comment>
<dbReference type="STRING" id="10195.A0A3M7RFF8"/>
<evidence type="ECO:0000259" key="9">
    <source>
        <dbReference type="PROSITE" id="PS51314"/>
    </source>
</evidence>
<dbReference type="GO" id="GO:0000813">
    <property type="term" value="C:ESCRT I complex"/>
    <property type="evidence" value="ECO:0007669"/>
    <property type="project" value="TreeGrafter"/>
</dbReference>
<dbReference type="GO" id="GO:0006612">
    <property type="term" value="P:protein targeting to membrane"/>
    <property type="evidence" value="ECO:0007669"/>
    <property type="project" value="TreeGrafter"/>
</dbReference>
<accession>A0A3M7RFF8</accession>
<dbReference type="PANTHER" id="PTHR13678:SF2">
    <property type="entry name" value="VACUOLAR PROTEIN SORTING-ASSOCIATED PROTEIN 37A"/>
    <property type="match status" value="1"/>
</dbReference>
<evidence type="ECO:0000256" key="2">
    <source>
        <dbReference type="ARBA" id="ARBA00007617"/>
    </source>
</evidence>
<dbReference type="Pfam" id="PF07200">
    <property type="entry name" value="Mod_r"/>
    <property type="match status" value="1"/>
</dbReference>
<dbReference type="EMBL" id="REGN01003553">
    <property type="protein sequence ID" value="RNA21988.1"/>
    <property type="molecule type" value="Genomic_DNA"/>
</dbReference>
<dbReference type="GO" id="GO:0043162">
    <property type="term" value="P:ubiquitin-dependent protein catabolic process via the multivesicular body sorting pathway"/>
    <property type="evidence" value="ECO:0007669"/>
    <property type="project" value="TreeGrafter"/>
</dbReference>
<proteinExistence type="inferred from homology"/>
<sequence length="175" mass="20766">MNFDQQLLQILNSCDKDQLNKYLNDDESADLLVKSMEQYQKLLKEKDDLQSRNRFLAESNLKLEPILNNLKAKLKEKIAEFEQVRKEYLSAKDFYEAHSFANSEFSLNSIYNSLRQNAIKEEESSDQAAEEFFYTYNVQHTDEELANFQRKFLEERTQVHLKKIKADKLKELLPN</sequence>
<dbReference type="InterPro" id="IPR037202">
    <property type="entry name" value="ESCRT_assembly_dom"/>
</dbReference>
<keyword evidence="3 7" id="KW-0813">Transport</keyword>
<keyword evidence="8" id="KW-0175">Coiled coil</keyword>
<keyword evidence="11" id="KW-1185">Reference proteome</keyword>
<protein>
    <submittedName>
        <fullName evidence="10">Vacuolar sorting-associated 37B</fullName>
    </submittedName>
</protein>
<feature type="domain" description="VPS37 C-terminal" evidence="9">
    <location>
        <begin position="86"/>
        <end position="175"/>
    </location>
</feature>
<evidence type="ECO:0000256" key="7">
    <source>
        <dbReference type="PROSITE-ProRule" id="PRU00646"/>
    </source>
</evidence>
<dbReference type="Proteomes" id="UP000276133">
    <property type="component" value="Unassembled WGS sequence"/>
</dbReference>
<dbReference type="AlphaFoldDB" id="A0A3M7RFF8"/>
<evidence type="ECO:0000256" key="6">
    <source>
        <dbReference type="ARBA" id="ARBA00025010"/>
    </source>
</evidence>
<comment type="function">
    <text evidence="6">Component of the ESCRT-I complex, a regulator of vesicular trafficking process. Required for the sorting of endocytic ubiquitinated cargos into multivesicular bodies. May be involved in cell growth and differentiation.</text>
</comment>